<accession>A0AAW1W7Q6</accession>
<dbReference type="Proteomes" id="UP001457282">
    <property type="component" value="Unassembled WGS sequence"/>
</dbReference>
<evidence type="ECO:0000313" key="1">
    <source>
        <dbReference type="EMBL" id="KAK9919292.1"/>
    </source>
</evidence>
<dbReference type="AlphaFoldDB" id="A0AAW1W7Q6"/>
<dbReference type="EMBL" id="JBEDUW010000006">
    <property type="protein sequence ID" value="KAK9919292.1"/>
    <property type="molecule type" value="Genomic_DNA"/>
</dbReference>
<protein>
    <recommendedName>
        <fullName evidence="3">Late embryogenesis abundant protein LEA-2 subgroup domain-containing protein</fullName>
    </recommendedName>
</protein>
<evidence type="ECO:0000313" key="2">
    <source>
        <dbReference type="Proteomes" id="UP001457282"/>
    </source>
</evidence>
<sequence length="224" mass="25187">MPPSMRVLYRPGRASSFSSCFVSSSSSSSSSSSARNPLASPFIDVAHASINEFNFTNGNTLRYDLDLNITARNPNKNYGIYYDRRRTSRSLLVPRCCSICCTVTLRIRATKGSSRIKKRFAMADLNSFYQGKMASTTLPPRSFRGQQLMILGVDRLSNLSNTVVEHHSSNPNPNVTTVVSGAVGVYDIVVEFDFRNRFHKFRSPRMLKGKFGWKLETRVLHLPM</sequence>
<organism evidence="1 2">
    <name type="scientific">Rubus argutus</name>
    <name type="common">Southern blackberry</name>
    <dbReference type="NCBI Taxonomy" id="59490"/>
    <lineage>
        <taxon>Eukaryota</taxon>
        <taxon>Viridiplantae</taxon>
        <taxon>Streptophyta</taxon>
        <taxon>Embryophyta</taxon>
        <taxon>Tracheophyta</taxon>
        <taxon>Spermatophyta</taxon>
        <taxon>Magnoliopsida</taxon>
        <taxon>eudicotyledons</taxon>
        <taxon>Gunneridae</taxon>
        <taxon>Pentapetalae</taxon>
        <taxon>rosids</taxon>
        <taxon>fabids</taxon>
        <taxon>Rosales</taxon>
        <taxon>Rosaceae</taxon>
        <taxon>Rosoideae</taxon>
        <taxon>Rosoideae incertae sedis</taxon>
        <taxon>Rubus</taxon>
    </lineage>
</organism>
<comment type="caution">
    <text evidence="1">The sequence shown here is derived from an EMBL/GenBank/DDBJ whole genome shotgun (WGS) entry which is preliminary data.</text>
</comment>
<gene>
    <name evidence="1" type="ORF">M0R45_027897</name>
</gene>
<reference evidence="1 2" key="1">
    <citation type="journal article" date="2023" name="G3 (Bethesda)">
        <title>A chromosome-length genome assembly and annotation of blackberry (Rubus argutus, cv. 'Hillquist').</title>
        <authorList>
            <person name="Bruna T."/>
            <person name="Aryal R."/>
            <person name="Dudchenko O."/>
            <person name="Sargent D.J."/>
            <person name="Mead D."/>
            <person name="Buti M."/>
            <person name="Cavallini A."/>
            <person name="Hytonen T."/>
            <person name="Andres J."/>
            <person name="Pham M."/>
            <person name="Weisz D."/>
            <person name="Mascagni F."/>
            <person name="Usai G."/>
            <person name="Natali L."/>
            <person name="Bassil N."/>
            <person name="Fernandez G.E."/>
            <person name="Lomsadze A."/>
            <person name="Armour M."/>
            <person name="Olukolu B."/>
            <person name="Poorten T."/>
            <person name="Britton C."/>
            <person name="Davik J."/>
            <person name="Ashrafi H."/>
            <person name="Aiden E.L."/>
            <person name="Borodovsky M."/>
            <person name="Worthington M."/>
        </authorList>
    </citation>
    <scope>NUCLEOTIDE SEQUENCE [LARGE SCALE GENOMIC DNA]</scope>
    <source>
        <strain evidence="1">PI 553951</strain>
    </source>
</reference>
<proteinExistence type="predicted"/>
<keyword evidence="2" id="KW-1185">Reference proteome</keyword>
<evidence type="ECO:0008006" key="3">
    <source>
        <dbReference type="Google" id="ProtNLM"/>
    </source>
</evidence>
<name>A0AAW1W7Q6_RUBAR</name>